<dbReference type="EMBL" id="SJPX01000006">
    <property type="protein sequence ID" value="TWU46672.1"/>
    <property type="molecule type" value="Genomic_DNA"/>
</dbReference>
<gene>
    <name evidence="6" type="ORF">Poly59_56450</name>
</gene>
<dbReference type="GO" id="GO:0009055">
    <property type="term" value="F:electron transfer activity"/>
    <property type="evidence" value="ECO:0007669"/>
    <property type="project" value="InterPro"/>
</dbReference>
<keyword evidence="7" id="KW-1185">Reference proteome</keyword>
<dbReference type="InterPro" id="IPR036909">
    <property type="entry name" value="Cyt_c-like_dom_sf"/>
</dbReference>
<evidence type="ECO:0000256" key="4">
    <source>
        <dbReference type="PROSITE-ProRule" id="PRU00433"/>
    </source>
</evidence>
<evidence type="ECO:0000256" key="2">
    <source>
        <dbReference type="ARBA" id="ARBA00022723"/>
    </source>
</evidence>
<feature type="domain" description="Cytochrome c" evidence="5">
    <location>
        <begin position="33"/>
        <end position="136"/>
    </location>
</feature>
<keyword evidence="1 4" id="KW-0349">Heme</keyword>
<keyword evidence="2 4" id="KW-0479">Metal-binding</keyword>
<dbReference type="GO" id="GO:0046872">
    <property type="term" value="F:metal ion binding"/>
    <property type="evidence" value="ECO:0007669"/>
    <property type="project" value="UniProtKB-KW"/>
</dbReference>
<keyword evidence="3 4" id="KW-0408">Iron</keyword>
<dbReference type="PROSITE" id="PS51007">
    <property type="entry name" value="CYTC"/>
    <property type="match status" value="1"/>
</dbReference>
<dbReference type="SUPFAM" id="SSF46626">
    <property type="entry name" value="Cytochrome c"/>
    <property type="match status" value="1"/>
</dbReference>
<dbReference type="AlphaFoldDB" id="A0A5C6ECE4"/>
<accession>A0A5C6ECE4</accession>
<dbReference type="Pfam" id="PF00034">
    <property type="entry name" value="Cytochrom_C"/>
    <property type="match status" value="1"/>
</dbReference>
<comment type="caution">
    <text evidence="6">The sequence shown here is derived from an EMBL/GenBank/DDBJ whole genome shotgun (WGS) entry which is preliminary data.</text>
</comment>
<evidence type="ECO:0000256" key="1">
    <source>
        <dbReference type="ARBA" id="ARBA00022617"/>
    </source>
</evidence>
<dbReference type="RefSeq" id="WP_146537161.1">
    <property type="nucleotide sequence ID" value="NZ_SJPX01000006.1"/>
</dbReference>
<protein>
    <recommendedName>
        <fullName evidence="5">Cytochrome c domain-containing protein</fullName>
    </recommendedName>
</protein>
<sequence length="150" mass="16608">MKHIRMVIGIAFLTFVGCAPDPKSGKGFSLPEGDTEQGRRTFATLNCQACHTVAGVTFDDAETSPDQKIIALGGPKIKVQTYGDLVTSIINPSHRFAEGYAEDDVATDGQSKMRSYNDELTIQQLIDLVTFLESRYSVIQYDRTPYAPYY</sequence>
<evidence type="ECO:0000259" key="5">
    <source>
        <dbReference type="PROSITE" id="PS51007"/>
    </source>
</evidence>
<dbReference type="PROSITE" id="PS51257">
    <property type="entry name" value="PROKAR_LIPOPROTEIN"/>
    <property type="match status" value="1"/>
</dbReference>
<proteinExistence type="predicted"/>
<reference evidence="6 7" key="1">
    <citation type="submission" date="2019-02" db="EMBL/GenBank/DDBJ databases">
        <title>Deep-cultivation of Planctomycetes and their phenomic and genomic characterization uncovers novel biology.</title>
        <authorList>
            <person name="Wiegand S."/>
            <person name="Jogler M."/>
            <person name="Boedeker C."/>
            <person name="Pinto D."/>
            <person name="Vollmers J."/>
            <person name="Rivas-Marin E."/>
            <person name="Kohn T."/>
            <person name="Peeters S.H."/>
            <person name="Heuer A."/>
            <person name="Rast P."/>
            <person name="Oberbeckmann S."/>
            <person name="Bunk B."/>
            <person name="Jeske O."/>
            <person name="Meyerdierks A."/>
            <person name="Storesund J.E."/>
            <person name="Kallscheuer N."/>
            <person name="Luecker S."/>
            <person name="Lage O.M."/>
            <person name="Pohl T."/>
            <person name="Merkel B.J."/>
            <person name="Hornburger P."/>
            <person name="Mueller R.-W."/>
            <person name="Bruemmer F."/>
            <person name="Labrenz M."/>
            <person name="Spormann A.M."/>
            <person name="Op Den Camp H."/>
            <person name="Overmann J."/>
            <person name="Amann R."/>
            <person name="Jetten M.S.M."/>
            <person name="Mascher T."/>
            <person name="Medema M.H."/>
            <person name="Devos D.P."/>
            <person name="Kaster A.-K."/>
            <person name="Ovreas L."/>
            <person name="Rohde M."/>
            <person name="Galperin M.Y."/>
            <person name="Jogler C."/>
        </authorList>
    </citation>
    <scope>NUCLEOTIDE SEQUENCE [LARGE SCALE GENOMIC DNA]</scope>
    <source>
        <strain evidence="6 7">Poly59</strain>
    </source>
</reference>
<evidence type="ECO:0000313" key="7">
    <source>
        <dbReference type="Proteomes" id="UP000317977"/>
    </source>
</evidence>
<dbReference type="Gene3D" id="1.10.760.10">
    <property type="entry name" value="Cytochrome c-like domain"/>
    <property type="match status" value="1"/>
</dbReference>
<dbReference type="OrthoDB" id="8480010at2"/>
<evidence type="ECO:0000256" key="3">
    <source>
        <dbReference type="ARBA" id="ARBA00023004"/>
    </source>
</evidence>
<organism evidence="6 7">
    <name type="scientific">Rubripirellula reticaptiva</name>
    <dbReference type="NCBI Taxonomy" id="2528013"/>
    <lineage>
        <taxon>Bacteria</taxon>
        <taxon>Pseudomonadati</taxon>
        <taxon>Planctomycetota</taxon>
        <taxon>Planctomycetia</taxon>
        <taxon>Pirellulales</taxon>
        <taxon>Pirellulaceae</taxon>
        <taxon>Rubripirellula</taxon>
    </lineage>
</organism>
<dbReference type="Proteomes" id="UP000317977">
    <property type="component" value="Unassembled WGS sequence"/>
</dbReference>
<dbReference type="InterPro" id="IPR009056">
    <property type="entry name" value="Cyt_c-like_dom"/>
</dbReference>
<dbReference type="GO" id="GO:0020037">
    <property type="term" value="F:heme binding"/>
    <property type="evidence" value="ECO:0007669"/>
    <property type="project" value="InterPro"/>
</dbReference>
<name>A0A5C6ECE4_9BACT</name>
<evidence type="ECO:0000313" key="6">
    <source>
        <dbReference type="EMBL" id="TWU46672.1"/>
    </source>
</evidence>